<comment type="caution">
    <text evidence="3">The sequence shown here is derived from an EMBL/GenBank/DDBJ whole genome shotgun (WGS) entry which is preliminary data.</text>
</comment>
<dbReference type="RefSeq" id="WP_213351788.1">
    <property type="nucleotide sequence ID" value="NZ_JAHBGB010000007.1"/>
</dbReference>
<protein>
    <submittedName>
        <fullName evidence="3">DUF2059 domain-containing protein</fullName>
    </submittedName>
</protein>
<name>A0ABW4YZV6_9HYPH</name>
<sequence length="189" mass="20206">MNVPFSGRGAVGRGRLAAPRAMIAAAALALGALAAAPALAQTAAPAAAAQPSPERMKLANELLVANGEASTFDSLIPTIIEQAAGSFVQANPDLIRDLRDVAKSLVPEFEARKSEITAILARTYATQFSEAELNELLAFYRSPTGRKLVEQRQELLDEGLKGIQAWSAKFAQEVESRVRAEMKKRGFTI</sequence>
<dbReference type="Pfam" id="PF09832">
    <property type="entry name" value="DUF2059"/>
    <property type="match status" value="1"/>
</dbReference>
<feature type="domain" description="DUF2059" evidence="2">
    <location>
        <begin position="115"/>
        <end position="173"/>
    </location>
</feature>
<evidence type="ECO:0000259" key="2">
    <source>
        <dbReference type="Pfam" id="PF09832"/>
    </source>
</evidence>
<evidence type="ECO:0000313" key="4">
    <source>
        <dbReference type="Proteomes" id="UP001597299"/>
    </source>
</evidence>
<organism evidence="3 4">
    <name type="scientific">Ancylobacter oerskovii</name>
    <dbReference type="NCBI Taxonomy" id="459519"/>
    <lineage>
        <taxon>Bacteria</taxon>
        <taxon>Pseudomonadati</taxon>
        <taxon>Pseudomonadota</taxon>
        <taxon>Alphaproteobacteria</taxon>
        <taxon>Hyphomicrobiales</taxon>
        <taxon>Xanthobacteraceae</taxon>
        <taxon>Ancylobacter</taxon>
    </lineage>
</organism>
<keyword evidence="1" id="KW-0732">Signal</keyword>
<evidence type="ECO:0000256" key="1">
    <source>
        <dbReference type="SAM" id="SignalP"/>
    </source>
</evidence>
<feature type="signal peptide" evidence="1">
    <location>
        <begin position="1"/>
        <end position="40"/>
    </location>
</feature>
<gene>
    <name evidence="3" type="ORF">ACFSNC_15260</name>
</gene>
<dbReference type="EMBL" id="JBHUHD010000001">
    <property type="protein sequence ID" value="MFD2141769.1"/>
    <property type="molecule type" value="Genomic_DNA"/>
</dbReference>
<reference evidence="4" key="1">
    <citation type="journal article" date="2019" name="Int. J. Syst. Evol. Microbiol.">
        <title>The Global Catalogue of Microorganisms (GCM) 10K type strain sequencing project: providing services to taxonomists for standard genome sequencing and annotation.</title>
        <authorList>
            <consortium name="The Broad Institute Genomics Platform"/>
            <consortium name="The Broad Institute Genome Sequencing Center for Infectious Disease"/>
            <person name="Wu L."/>
            <person name="Ma J."/>
        </authorList>
    </citation>
    <scope>NUCLEOTIDE SEQUENCE [LARGE SCALE GENOMIC DNA]</scope>
    <source>
        <strain evidence="4">CCM 7435</strain>
    </source>
</reference>
<dbReference type="InterPro" id="IPR018637">
    <property type="entry name" value="DUF2059"/>
</dbReference>
<accession>A0ABW4YZV6</accession>
<proteinExistence type="predicted"/>
<evidence type="ECO:0000313" key="3">
    <source>
        <dbReference type="EMBL" id="MFD2141769.1"/>
    </source>
</evidence>
<dbReference type="Proteomes" id="UP001597299">
    <property type="component" value="Unassembled WGS sequence"/>
</dbReference>
<keyword evidence="4" id="KW-1185">Reference proteome</keyword>
<feature type="chain" id="PRO_5047305676" evidence="1">
    <location>
        <begin position="41"/>
        <end position="189"/>
    </location>
</feature>